<keyword evidence="2" id="KW-0677">Repeat</keyword>
<evidence type="ECO:0000259" key="5">
    <source>
        <dbReference type="PROSITE" id="PS51115"/>
    </source>
</evidence>
<accession>A0A212D3G4</accession>
<dbReference type="OrthoDB" id="10055367at2759"/>
<dbReference type="SMART" id="SM00281">
    <property type="entry name" value="LamB"/>
    <property type="match status" value="1"/>
</dbReference>
<evidence type="ECO:0000256" key="3">
    <source>
        <dbReference type="ARBA" id="ARBA00023157"/>
    </source>
</evidence>
<dbReference type="InterPro" id="IPR000034">
    <property type="entry name" value="Laminin_IV"/>
</dbReference>
<keyword evidence="7" id="KW-1185">Reference proteome</keyword>
<dbReference type="AlphaFoldDB" id="A0A212D3G4"/>
<keyword evidence="4" id="KW-0325">Glycoprotein</keyword>
<evidence type="ECO:0000256" key="1">
    <source>
        <dbReference type="ARBA" id="ARBA00022729"/>
    </source>
</evidence>
<evidence type="ECO:0000313" key="6">
    <source>
        <dbReference type="EMBL" id="OWK12765.1"/>
    </source>
</evidence>
<proteinExistence type="predicted"/>
<feature type="domain" description="Laminin IV type A" evidence="5">
    <location>
        <begin position="1"/>
        <end position="133"/>
    </location>
</feature>
<dbReference type="Proteomes" id="UP000242450">
    <property type="component" value="Chromosome 8"/>
</dbReference>
<organism evidence="6 7">
    <name type="scientific">Cervus elaphus hippelaphus</name>
    <name type="common">European red deer</name>
    <dbReference type="NCBI Taxonomy" id="46360"/>
    <lineage>
        <taxon>Eukaryota</taxon>
        <taxon>Metazoa</taxon>
        <taxon>Chordata</taxon>
        <taxon>Craniata</taxon>
        <taxon>Vertebrata</taxon>
        <taxon>Euteleostomi</taxon>
        <taxon>Mammalia</taxon>
        <taxon>Eutheria</taxon>
        <taxon>Laurasiatheria</taxon>
        <taxon>Artiodactyla</taxon>
        <taxon>Ruminantia</taxon>
        <taxon>Pecora</taxon>
        <taxon>Cervidae</taxon>
        <taxon>Cervinae</taxon>
        <taxon>Cervus</taxon>
    </lineage>
</organism>
<gene>
    <name evidence="6" type="ORF">Celaphus_00014745</name>
</gene>
<dbReference type="PROSITE" id="PS51115">
    <property type="entry name" value="LAMININ_IVA"/>
    <property type="match status" value="1"/>
</dbReference>
<protein>
    <recommendedName>
        <fullName evidence="5">Laminin IV type A domain-containing protein</fullName>
    </recommendedName>
</protein>
<dbReference type="EMBL" id="MKHE01000008">
    <property type="protein sequence ID" value="OWK12765.1"/>
    <property type="molecule type" value="Genomic_DNA"/>
</dbReference>
<evidence type="ECO:0000256" key="2">
    <source>
        <dbReference type="ARBA" id="ARBA00022737"/>
    </source>
</evidence>
<sequence length="147" mass="15594">MGLWLAGGTAQVAAYGGKLRYTLSYTAGAQGSPLSDPDVQITGNNIMLVASQPALQGPERRSYEVVFQEEFWRRPDGQPATREHLLMALADLDEVLVRATFSSVPLAASISGVSLEVAQPGPSEGPRALEVEECRCPPGYVGSSCQA</sequence>
<name>A0A212D3G4_CEREH</name>
<evidence type="ECO:0000256" key="4">
    <source>
        <dbReference type="ARBA" id="ARBA00023180"/>
    </source>
</evidence>
<reference evidence="6 7" key="1">
    <citation type="journal article" date="2018" name="Mol. Genet. Genomics">
        <title>The red deer Cervus elaphus genome CerEla1.0: sequencing, annotating, genes, and chromosomes.</title>
        <authorList>
            <person name="Bana N.A."/>
            <person name="Nyiri A."/>
            <person name="Nagy J."/>
            <person name="Frank K."/>
            <person name="Nagy T."/>
            <person name="Steger V."/>
            <person name="Schiller M."/>
            <person name="Lakatos P."/>
            <person name="Sugar L."/>
            <person name="Horn P."/>
            <person name="Barta E."/>
            <person name="Orosz L."/>
        </authorList>
    </citation>
    <scope>NUCLEOTIDE SEQUENCE [LARGE SCALE GENOMIC DNA]</scope>
    <source>
        <strain evidence="6">Hungarian</strain>
    </source>
</reference>
<keyword evidence="3" id="KW-1015">Disulfide bond</keyword>
<dbReference type="CDD" id="cd00054">
    <property type="entry name" value="EGF_CA"/>
    <property type="match status" value="1"/>
</dbReference>
<dbReference type="Pfam" id="PF00052">
    <property type="entry name" value="Laminin_B"/>
    <property type="match status" value="1"/>
</dbReference>
<evidence type="ECO:0000313" key="7">
    <source>
        <dbReference type="Proteomes" id="UP000242450"/>
    </source>
</evidence>
<keyword evidence="1" id="KW-0732">Signal</keyword>
<comment type="caution">
    <text evidence="6">The sequence shown here is derived from an EMBL/GenBank/DDBJ whole genome shotgun (WGS) entry which is preliminary data.</text>
</comment>